<feature type="region of interest" description="Disordered" evidence="3">
    <location>
        <begin position="404"/>
        <end position="439"/>
    </location>
</feature>
<dbReference type="GO" id="GO:0045022">
    <property type="term" value="P:early endosome to late endosome transport"/>
    <property type="evidence" value="ECO:0007669"/>
    <property type="project" value="TreeGrafter"/>
</dbReference>
<sequence length="620" mass="68740">MSALGVRARPAHLRQKSSSRAAPRAAERRSEATTRSNRDAARKSSENDKNDATTAAFVRRVLCASQLKPGAETTITQSLDELLPPLTSSNEVDLQLYGIIAVIVRLFVQIWYSKITPDHEFVDEIVQIIAHCTRAFEQRLRRVDLEAILLDELPELLNQHADGRSMMWKCFNESPITESIHSILRWTPLFTDIATEQLIKSIVYRISVAASSGDQARSLGSDVRRIYHSMQPHPALSPIPSESDPESADTQKLNEAAWRHLLIEGVLELLLPPEDLQNPCLKVLVNEIFSELIIGNVLAGRISEGWFLWEGITKAIQAARPEEAAGPQNLISKQGARLEQFGLLPTGDSAMAPDRARRRTSSIYAMIINIGWEILRVVLLLYGVLRAAFIALSDAVYLPERRGDQHTSSVHPSPSSSFANQDPRTTFSGSDVAQDPTTKPGPTAIIEMSAWRLPVAILGLNTSMPWLTGALSLLQHHAVHGFGKIGGVNARLDRLLSHMIATHVLAPSRLPTLLRTVRVNLFPNNALGPGKPPPGSAEEVATIKRTCAKEIRGLIPENIRKIYFGKATSDLAQEEWELKRIGEDILSVFEDGYCNKHLLFAIVEVVLCRIFPELMERKTE</sequence>
<feature type="region of interest" description="Disordered" evidence="3">
    <location>
        <begin position="1"/>
        <end position="50"/>
    </location>
</feature>
<feature type="compositionally biased region" description="Low complexity" evidence="3">
    <location>
        <begin position="408"/>
        <end position="417"/>
    </location>
</feature>
<dbReference type="Proteomes" id="UP000243797">
    <property type="component" value="Unassembled WGS sequence"/>
</dbReference>
<evidence type="ECO:0000313" key="5">
    <source>
        <dbReference type="EMBL" id="PNS17932.1"/>
    </source>
</evidence>
<dbReference type="GO" id="GO:0005769">
    <property type="term" value="C:early endosome"/>
    <property type="evidence" value="ECO:0007669"/>
    <property type="project" value="TreeGrafter"/>
</dbReference>
<dbReference type="EMBL" id="NKHZ01000047">
    <property type="protein sequence ID" value="PNS17932.1"/>
    <property type="molecule type" value="Genomic_DNA"/>
</dbReference>
<comment type="subcellular location">
    <subcellularLocation>
        <location evidence="1">Cytoplasm</location>
    </subcellularLocation>
</comment>
<dbReference type="InParanoid" id="A0A2K1QSA7"/>
<dbReference type="AlphaFoldDB" id="A0A2K1QSA7"/>
<feature type="domain" description="PXA" evidence="4">
    <location>
        <begin position="89"/>
        <end position="320"/>
    </location>
</feature>
<keyword evidence="6" id="KW-1185">Reference proteome</keyword>
<organism evidence="5 6">
    <name type="scientific">Sphaceloma murrayae</name>
    <dbReference type="NCBI Taxonomy" id="2082308"/>
    <lineage>
        <taxon>Eukaryota</taxon>
        <taxon>Fungi</taxon>
        <taxon>Dikarya</taxon>
        <taxon>Ascomycota</taxon>
        <taxon>Pezizomycotina</taxon>
        <taxon>Dothideomycetes</taxon>
        <taxon>Dothideomycetidae</taxon>
        <taxon>Myriangiales</taxon>
        <taxon>Elsinoaceae</taxon>
        <taxon>Sphaceloma</taxon>
    </lineage>
</organism>
<accession>A0A2K1QSA7</accession>
<dbReference type="InterPro" id="IPR003114">
    <property type="entry name" value="Phox_assoc"/>
</dbReference>
<evidence type="ECO:0000256" key="2">
    <source>
        <dbReference type="ARBA" id="ARBA00022490"/>
    </source>
</evidence>
<evidence type="ECO:0000313" key="6">
    <source>
        <dbReference type="Proteomes" id="UP000243797"/>
    </source>
</evidence>
<dbReference type="Pfam" id="PF02194">
    <property type="entry name" value="PXA"/>
    <property type="match status" value="1"/>
</dbReference>
<dbReference type="PANTHER" id="PTHR22999">
    <property type="entry name" value="PX SERINE/THREONINE KINASE PXK"/>
    <property type="match status" value="1"/>
</dbReference>
<dbReference type="PROSITE" id="PS51207">
    <property type="entry name" value="PXA"/>
    <property type="match status" value="1"/>
</dbReference>
<dbReference type="GO" id="GO:0035091">
    <property type="term" value="F:phosphatidylinositol binding"/>
    <property type="evidence" value="ECO:0007669"/>
    <property type="project" value="TreeGrafter"/>
</dbReference>
<feature type="compositionally biased region" description="Polar residues" evidence="3">
    <location>
        <begin position="418"/>
        <end position="437"/>
    </location>
</feature>
<gene>
    <name evidence="5" type="ORF">CAC42_3891</name>
</gene>
<protein>
    <submittedName>
        <fullName evidence="5">PXA domain protein 1</fullName>
    </submittedName>
</protein>
<evidence type="ECO:0000256" key="1">
    <source>
        <dbReference type="ARBA" id="ARBA00004496"/>
    </source>
</evidence>
<dbReference type="STRING" id="2082308.A0A2K1QSA7"/>
<feature type="compositionally biased region" description="Basic and acidic residues" evidence="3">
    <location>
        <begin position="25"/>
        <end position="50"/>
    </location>
</feature>
<keyword evidence="2" id="KW-0963">Cytoplasm</keyword>
<evidence type="ECO:0000259" key="4">
    <source>
        <dbReference type="PROSITE" id="PS51207"/>
    </source>
</evidence>
<name>A0A2K1QSA7_9PEZI</name>
<dbReference type="PANTHER" id="PTHR22999:SF23">
    <property type="entry name" value="SORTING NEXIN-16"/>
    <property type="match status" value="1"/>
</dbReference>
<proteinExistence type="predicted"/>
<reference evidence="5 6" key="1">
    <citation type="submission" date="2017-06" db="EMBL/GenBank/DDBJ databases">
        <title>Draft genome sequence of a variant of Elsinoe murrayae.</title>
        <authorList>
            <person name="Cheng Q."/>
        </authorList>
    </citation>
    <scope>NUCLEOTIDE SEQUENCE [LARGE SCALE GENOMIC DNA]</scope>
    <source>
        <strain evidence="5 6">CQ-2017a</strain>
    </source>
</reference>
<dbReference type="OrthoDB" id="5582218at2759"/>
<comment type="caution">
    <text evidence="5">The sequence shown here is derived from an EMBL/GenBank/DDBJ whole genome shotgun (WGS) entry which is preliminary data.</text>
</comment>
<dbReference type="InterPro" id="IPR051837">
    <property type="entry name" value="SortingNexin/PXDomain-PKLike"/>
</dbReference>
<evidence type="ECO:0000256" key="3">
    <source>
        <dbReference type="SAM" id="MobiDB-lite"/>
    </source>
</evidence>
<dbReference type="GO" id="GO:0005770">
    <property type="term" value="C:late endosome"/>
    <property type="evidence" value="ECO:0007669"/>
    <property type="project" value="TreeGrafter"/>
</dbReference>